<dbReference type="Proteomes" id="UP000607653">
    <property type="component" value="Unassembled WGS sequence"/>
</dbReference>
<keyword evidence="3" id="KW-1185">Reference proteome</keyword>
<name>A0A822YBR5_NELNU</name>
<dbReference type="EMBL" id="DUZY01000002">
    <property type="protein sequence ID" value="DAD29563.1"/>
    <property type="molecule type" value="Genomic_DNA"/>
</dbReference>
<keyword evidence="1" id="KW-0472">Membrane</keyword>
<feature type="transmembrane region" description="Helical" evidence="1">
    <location>
        <begin position="32"/>
        <end position="52"/>
    </location>
</feature>
<keyword evidence="1" id="KW-1133">Transmembrane helix</keyword>
<evidence type="ECO:0000313" key="2">
    <source>
        <dbReference type="EMBL" id="DAD29563.1"/>
    </source>
</evidence>
<reference evidence="2 3" key="1">
    <citation type="journal article" date="2020" name="Mol. Biol. Evol.">
        <title>Distinct Expression and Methylation Patterns for Genes with Different Fates following a Single Whole-Genome Duplication in Flowering Plants.</title>
        <authorList>
            <person name="Shi T."/>
            <person name="Rahmani R.S."/>
            <person name="Gugger P.F."/>
            <person name="Wang M."/>
            <person name="Li H."/>
            <person name="Zhang Y."/>
            <person name="Li Z."/>
            <person name="Wang Q."/>
            <person name="Van de Peer Y."/>
            <person name="Marchal K."/>
            <person name="Chen J."/>
        </authorList>
    </citation>
    <scope>NUCLEOTIDE SEQUENCE [LARGE SCALE GENOMIC DNA]</scope>
    <source>
        <tissue evidence="2">Leaf</tissue>
    </source>
</reference>
<feature type="transmembrane region" description="Helical" evidence="1">
    <location>
        <begin position="58"/>
        <end position="84"/>
    </location>
</feature>
<proteinExistence type="predicted"/>
<dbReference type="AlphaFoldDB" id="A0A822YBR5"/>
<sequence>MLAIDNLGFASFEMFHIYMLIYFKLEQHNKSLFLFSLLSMGNGMVKCLWNWHSIFCSLYKYICIVLSFYLLEAYFSFLASIICMEGYMFLFFDK</sequence>
<protein>
    <submittedName>
        <fullName evidence="2">Uncharacterized protein</fullName>
    </submittedName>
</protein>
<keyword evidence="1" id="KW-0812">Transmembrane</keyword>
<evidence type="ECO:0000256" key="1">
    <source>
        <dbReference type="SAM" id="Phobius"/>
    </source>
</evidence>
<evidence type="ECO:0000313" key="3">
    <source>
        <dbReference type="Proteomes" id="UP000607653"/>
    </source>
</evidence>
<comment type="caution">
    <text evidence="2">The sequence shown here is derived from an EMBL/GenBank/DDBJ whole genome shotgun (WGS) entry which is preliminary data.</text>
</comment>
<accession>A0A822YBR5</accession>
<gene>
    <name evidence="2" type="ORF">HUJ06_031031</name>
</gene>
<organism evidence="2 3">
    <name type="scientific">Nelumbo nucifera</name>
    <name type="common">Sacred lotus</name>
    <dbReference type="NCBI Taxonomy" id="4432"/>
    <lineage>
        <taxon>Eukaryota</taxon>
        <taxon>Viridiplantae</taxon>
        <taxon>Streptophyta</taxon>
        <taxon>Embryophyta</taxon>
        <taxon>Tracheophyta</taxon>
        <taxon>Spermatophyta</taxon>
        <taxon>Magnoliopsida</taxon>
        <taxon>Proteales</taxon>
        <taxon>Nelumbonaceae</taxon>
        <taxon>Nelumbo</taxon>
    </lineage>
</organism>